<dbReference type="Pfam" id="PF14613">
    <property type="entry name" value="HAM1_C"/>
    <property type="match status" value="1"/>
</dbReference>
<organism evidence="4 5">
    <name type="scientific">Dendrothele bispora (strain CBS 962.96)</name>
    <dbReference type="NCBI Taxonomy" id="1314807"/>
    <lineage>
        <taxon>Eukaryota</taxon>
        <taxon>Fungi</taxon>
        <taxon>Dikarya</taxon>
        <taxon>Basidiomycota</taxon>
        <taxon>Agaricomycotina</taxon>
        <taxon>Agaricomycetes</taxon>
        <taxon>Agaricomycetidae</taxon>
        <taxon>Agaricales</taxon>
        <taxon>Agaricales incertae sedis</taxon>
        <taxon>Dendrothele</taxon>
    </lineage>
</organism>
<dbReference type="PANTHER" id="PTHR31138:SF1">
    <property type="entry name" value="PDZ DOMAIN-CONTAINING PROTEIN"/>
    <property type="match status" value="1"/>
</dbReference>
<dbReference type="PANTHER" id="PTHR31138">
    <property type="entry name" value="CHROMOSOME 19, WHOLE GENOME SHOTGUN SEQUENCE"/>
    <property type="match status" value="1"/>
</dbReference>
<keyword evidence="5" id="KW-1185">Reference proteome</keyword>
<dbReference type="EMBL" id="ML179199">
    <property type="protein sequence ID" value="THU95476.1"/>
    <property type="molecule type" value="Genomic_DNA"/>
</dbReference>
<sequence>MNKLIDVLAAFEAGKLPSHQQFSQFVDYLNSNILSDLEKQGLSPQGELLAACTRDTLASYQKLGEHKNQDNTLQQALWHLNQATLRDVSANVDVSVDTNMDVDTDEAKEDLKALASSLRTIISIFWTSLSAESTGLFQDFASFTRLSLADAAEIIETQAAHAKEGLRQVEQEVQEDKRDTLGRDKQRLEEEKDPKVAWQHGMDTVKSAGTTVIGATQEGAAKTSEVASKTSTKLQDSFNRMCERAQSDEEYHRSLSTLFDTTHKWISRGFDAASSTASSTTVSQKSSSSQHGALASLIHDPTPEQHIPKALDAFQTLIERFSHASLDKLVSAAHRCVLDIREDKDLSTWFDDFFSYLQKCISESGYYRSDTAKAKRKDLKTRWKAMLDADSDFARKWKADLDELTEETRKFQQGIQGDEDLKRVRVAHERLGDAIESGIVEKTKQAGGQAESAVKALMEQASWFWEDIFKVYVPRLIEQLKDVPIPRTEFKDETSELVLENLDISSINLLPSHVYVRNITDVDILAPAQSSPLPTQTQMGNLLRIRAEAIQLSLKDISFYYKDKSATLTPGEFTGLVSLTLPPKGIDVDLKLRLVPASAKITVAPVSTSASKTSNVTPSSSLTNQAVPASITKTATISQREYYKSFHVIESLSISITDELQLDIKESNHQIFVNTFKPIFTSRFKDAMERVLTAQVKGLIESADSFAYDVSRRAEVMGDTGVPSGVAWSAAVWSGFGRVWKEGFQSLRDSAVRTDFKVTGTGIIVEERHMDMETGLEGKPKAALALGAEPQILSGEKRGPMGTASESLEDRVGAVTGQVAQETGVRQEDLENVGQTVQGAKKDLGGVTEEVKKLVQEGKKEMEGFWDTHMRSKVEAELMRVAVEEEEGEEEEDDDSGELEELCSLRIKEKLSQGTYFSSKLIAHVLSALEKVSRPTCRCRTQNVKSQPLRYEAWSELRRCSGLKAAEWHPVVLLRATTVESSPTIGAGAVAGVGAFDAEPIEAGEVVTFSGTTRMS</sequence>
<feature type="domain" description="HAM1-like N-terminal" evidence="3">
    <location>
        <begin position="244"/>
        <end position="593"/>
    </location>
</feature>
<dbReference type="InterPro" id="IPR045967">
    <property type="entry name" value="HAM1-like_N"/>
</dbReference>
<dbReference type="OrthoDB" id="19394at2759"/>
<evidence type="ECO:0000259" key="2">
    <source>
        <dbReference type="Pfam" id="PF14613"/>
    </source>
</evidence>
<dbReference type="Pfam" id="PF19343">
    <property type="entry name" value="HAM1_N"/>
    <property type="match status" value="2"/>
</dbReference>
<accession>A0A4S8M0D0</accession>
<dbReference type="InterPro" id="IPR027842">
    <property type="entry name" value="HAM1-like_C"/>
</dbReference>
<evidence type="ECO:0000256" key="1">
    <source>
        <dbReference type="SAM" id="MobiDB-lite"/>
    </source>
</evidence>
<name>A0A4S8M0D0_DENBC</name>
<protein>
    <submittedName>
        <fullName evidence="4">Uncharacterized protein</fullName>
    </submittedName>
</protein>
<evidence type="ECO:0000313" key="4">
    <source>
        <dbReference type="EMBL" id="THU95476.1"/>
    </source>
</evidence>
<feature type="domain" description="HAM1-like N-terminal" evidence="3">
    <location>
        <begin position="4"/>
        <end position="225"/>
    </location>
</feature>
<dbReference type="Proteomes" id="UP000297245">
    <property type="component" value="Unassembled WGS sequence"/>
</dbReference>
<evidence type="ECO:0000259" key="3">
    <source>
        <dbReference type="Pfam" id="PF19343"/>
    </source>
</evidence>
<reference evidence="4 5" key="1">
    <citation type="journal article" date="2019" name="Nat. Ecol. Evol.">
        <title>Megaphylogeny resolves global patterns of mushroom evolution.</title>
        <authorList>
            <person name="Varga T."/>
            <person name="Krizsan K."/>
            <person name="Foldi C."/>
            <person name="Dima B."/>
            <person name="Sanchez-Garcia M."/>
            <person name="Sanchez-Ramirez S."/>
            <person name="Szollosi G.J."/>
            <person name="Szarkandi J.G."/>
            <person name="Papp V."/>
            <person name="Albert L."/>
            <person name="Andreopoulos W."/>
            <person name="Angelini C."/>
            <person name="Antonin V."/>
            <person name="Barry K.W."/>
            <person name="Bougher N.L."/>
            <person name="Buchanan P."/>
            <person name="Buyck B."/>
            <person name="Bense V."/>
            <person name="Catcheside P."/>
            <person name="Chovatia M."/>
            <person name="Cooper J."/>
            <person name="Damon W."/>
            <person name="Desjardin D."/>
            <person name="Finy P."/>
            <person name="Geml J."/>
            <person name="Haridas S."/>
            <person name="Hughes K."/>
            <person name="Justo A."/>
            <person name="Karasinski D."/>
            <person name="Kautmanova I."/>
            <person name="Kiss B."/>
            <person name="Kocsube S."/>
            <person name="Kotiranta H."/>
            <person name="LaButti K.M."/>
            <person name="Lechner B.E."/>
            <person name="Liimatainen K."/>
            <person name="Lipzen A."/>
            <person name="Lukacs Z."/>
            <person name="Mihaltcheva S."/>
            <person name="Morgado L.N."/>
            <person name="Niskanen T."/>
            <person name="Noordeloos M.E."/>
            <person name="Ohm R.A."/>
            <person name="Ortiz-Santana B."/>
            <person name="Ovrebo C."/>
            <person name="Racz N."/>
            <person name="Riley R."/>
            <person name="Savchenko A."/>
            <person name="Shiryaev A."/>
            <person name="Soop K."/>
            <person name="Spirin V."/>
            <person name="Szebenyi C."/>
            <person name="Tomsovsky M."/>
            <person name="Tulloss R.E."/>
            <person name="Uehling J."/>
            <person name="Grigoriev I.V."/>
            <person name="Vagvolgyi C."/>
            <person name="Papp T."/>
            <person name="Martin F.M."/>
            <person name="Miettinen O."/>
            <person name="Hibbett D.S."/>
            <person name="Nagy L.G."/>
        </authorList>
    </citation>
    <scope>NUCLEOTIDE SEQUENCE [LARGE SCALE GENOMIC DNA]</scope>
    <source>
        <strain evidence="4 5">CBS 962.96</strain>
    </source>
</reference>
<feature type="domain" description="HAM1-like C-terminal" evidence="2">
    <location>
        <begin position="658"/>
        <end position="753"/>
    </location>
</feature>
<evidence type="ECO:0000313" key="5">
    <source>
        <dbReference type="Proteomes" id="UP000297245"/>
    </source>
</evidence>
<proteinExistence type="predicted"/>
<dbReference type="AlphaFoldDB" id="A0A4S8M0D0"/>
<feature type="region of interest" description="Disordered" evidence="1">
    <location>
        <begin position="170"/>
        <end position="194"/>
    </location>
</feature>
<gene>
    <name evidence="4" type="ORF">K435DRAFT_798126</name>
</gene>